<dbReference type="PROSITE" id="PS51918">
    <property type="entry name" value="RADICAL_SAM"/>
    <property type="match status" value="1"/>
</dbReference>
<dbReference type="Pfam" id="PF04055">
    <property type="entry name" value="Radical_SAM"/>
    <property type="match status" value="1"/>
</dbReference>
<dbReference type="SUPFAM" id="SSF102114">
    <property type="entry name" value="Radical SAM enzymes"/>
    <property type="match status" value="1"/>
</dbReference>
<dbReference type="GO" id="GO:0046872">
    <property type="term" value="F:metal ion binding"/>
    <property type="evidence" value="ECO:0007669"/>
    <property type="project" value="UniProtKB-KW"/>
</dbReference>
<feature type="region of interest" description="Disordered" evidence="4">
    <location>
        <begin position="348"/>
        <end position="368"/>
    </location>
</feature>
<evidence type="ECO:0000259" key="5">
    <source>
        <dbReference type="PROSITE" id="PS51918"/>
    </source>
</evidence>
<gene>
    <name evidence="6" type="ORF">IPN75_04545</name>
</gene>
<accession>A0A9D7QI20</accession>
<organism evidence="6 7">
    <name type="scientific">Candidatus Dechloromonas phosphorivorans</name>
    <dbReference type="NCBI Taxonomy" id="2899244"/>
    <lineage>
        <taxon>Bacteria</taxon>
        <taxon>Pseudomonadati</taxon>
        <taxon>Pseudomonadota</taxon>
        <taxon>Betaproteobacteria</taxon>
        <taxon>Rhodocyclales</taxon>
        <taxon>Azonexaceae</taxon>
        <taxon>Dechloromonas</taxon>
    </lineage>
</organism>
<dbReference type="InterPro" id="IPR058240">
    <property type="entry name" value="rSAM_sf"/>
</dbReference>
<dbReference type="Gene3D" id="3.80.30.30">
    <property type="match status" value="1"/>
</dbReference>
<dbReference type="EMBL" id="JADKBR010000003">
    <property type="protein sequence ID" value="MBK8889699.1"/>
    <property type="molecule type" value="Genomic_DNA"/>
</dbReference>
<comment type="caution">
    <text evidence="6">The sequence shown here is derived from an EMBL/GenBank/DDBJ whole genome shotgun (WGS) entry which is preliminary data.</text>
</comment>
<feature type="region of interest" description="Disordered" evidence="4">
    <location>
        <begin position="1"/>
        <end position="49"/>
    </location>
</feature>
<dbReference type="SMART" id="SM00729">
    <property type="entry name" value="Elp3"/>
    <property type="match status" value="1"/>
</dbReference>
<dbReference type="CDD" id="cd01335">
    <property type="entry name" value="Radical_SAM"/>
    <property type="match status" value="1"/>
</dbReference>
<evidence type="ECO:0000313" key="7">
    <source>
        <dbReference type="Proteomes" id="UP000808146"/>
    </source>
</evidence>
<keyword evidence="2" id="KW-0408">Iron</keyword>
<keyword evidence="1" id="KW-0479">Metal-binding</keyword>
<dbReference type="PANTHER" id="PTHR43432">
    <property type="entry name" value="SLR0285 PROTEIN"/>
    <property type="match status" value="1"/>
</dbReference>
<evidence type="ECO:0000313" key="6">
    <source>
        <dbReference type="EMBL" id="MBK8889699.1"/>
    </source>
</evidence>
<evidence type="ECO:0000256" key="2">
    <source>
        <dbReference type="ARBA" id="ARBA00023004"/>
    </source>
</evidence>
<dbReference type="GO" id="GO:0003824">
    <property type="term" value="F:catalytic activity"/>
    <property type="evidence" value="ECO:0007669"/>
    <property type="project" value="InterPro"/>
</dbReference>
<name>A0A9D7QI20_9RHOO</name>
<dbReference type="InterPro" id="IPR007197">
    <property type="entry name" value="rSAM"/>
</dbReference>
<dbReference type="SFLD" id="SFLDG01084">
    <property type="entry name" value="Uncharacterised_Radical_SAM_Su"/>
    <property type="match status" value="1"/>
</dbReference>
<dbReference type="AlphaFoldDB" id="A0A9D7QI20"/>
<evidence type="ECO:0000256" key="3">
    <source>
        <dbReference type="ARBA" id="ARBA00023014"/>
    </source>
</evidence>
<dbReference type="NCBIfam" id="NF033668">
    <property type="entry name" value="rSAM_PA0069"/>
    <property type="match status" value="1"/>
</dbReference>
<dbReference type="Proteomes" id="UP000808146">
    <property type="component" value="Unassembled WGS sequence"/>
</dbReference>
<proteinExistence type="predicted"/>
<dbReference type="InterPro" id="IPR006638">
    <property type="entry name" value="Elp3/MiaA/NifB-like_rSAM"/>
</dbReference>
<evidence type="ECO:0000256" key="4">
    <source>
        <dbReference type="SAM" id="MobiDB-lite"/>
    </source>
</evidence>
<reference evidence="6" key="1">
    <citation type="submission" date="2020-10" db="EMBL/GenBank/DDBJ databases">
        <title>Connecting structure to function with the recovery of over 1000 high-quality activated sludge metagenome-assembled genomes encoding full-length rRNA genes using long-read sequencing.</title>
        <authorList>
            <person name="Singleton C.M."/>
            <person name="Petriglieri F."/>
            <person name="Kristensen J.M."/>
            <person name="Kirkegaard R.H."/>
            <person name="Michaelsen T.Y."/>
            <person name="Andersen M.H."/>
            <person name="Karst S.M."/>
            <person name="Dueholm M.S."/>
            <person name="Nielsen P.H."/>
            <person name="Albertsen M."/>
        </authorList>
    </citation>
    <scope>NUCLEOTIDE SEQUENCE</scope>
    <source>
        <strain evidence="6">OdNE_18-Q3-R46-58_BAT3C.305</strain>
    </source>
</reference>
<dbReference type="PANTHER" id="PTHR43432:SF3">
    <property type="entry name" value="SLR0285 PROTEIN"/>
    <property type="match status" value="1"/>
</dbReference>
<dbReference type="GO" id="GO:0051536">
    <property type="term" value="F:iron-sulfur cluster binding"/>
    <property type="evidence" value="ECO:0007669"/>
    <property type="project" value="UniProtKB-KW"/>
</dbReference>
<sequence length="368" mass="41185">MNDFDLHPSPERPRRPVKGRGAAGNVAHRFSRETRHAEDDGWEPDVPANPRTRLLVDQAKSIISRNDSPDIGFSQSLNPYRGCEHGCIYCYARPTHAFLGLSPGLDFETQIFMKPDAPRLLREELSHPDYLCSTIVVGTATDAYQPFERKERLMRALLEIFLETRHPVSVVTKSSLIVRDLDLWAELAQRKLAHVGISLTTLDGALARQLEPRASAPHARLEAMRSLSDAGIPVSAFVSPLIPGLTDKELEKLLAAARDNGATSAGYTLLRLPHEVAGLFREWLDAHAPEKAARIMSVLYDLRGGRINDNRFDSRMKGLGHFADLIRQRFELACRRLGLVKEWPALATTSFRPPPPPQPVDERQLSLF</sequence>
<dbReference type="InterPro" id="IPR040086">
    <property type="entry name" value="MJ0683-like"/>
</dbReference>
<evidence type="ECO:0000256" key="1">
    <source>
        <dbReference type="ARBA" id="ARBA00022723"/>
    </source>
</evidence>
<feature type="domain" description="Radical SAM core" evidence="5">
    <location>
        <begin position="69"/>
        <end position="306"/>
    </location>
</feature>
<keyword evidence="3" id="KW-0411">Iron-sulfur</keyword>
<feature type="compositionally biased region" description="Basic and acidic residues" evidence="4">
    <location>
        <begin position="30"/>
        <end position="39"/>
    </location>
</feature>
<dbReference type="SFLD" id="SFLDS00029">
    <property type="entry name" value="Radical_SAM"/>
    <property type="match status" value="1"/>
</dbReference>
<feature type="compositionally biased region" description="Basic and acidic residues" evidence="4">
    <location>
        <begin position="1"/>
        <end position="14"/>
    </location>
</feature>
<protein>
    <submittedName>
        <fullName evidence="6">PA0069 family radical SAM protein</fullName>
    </submittedName>
</protein>